<dbReference type="GO" id="GO:0005524">
    <property type="term" value="F:ATP binding"/>
    <property type="evidence" value="ECO:0007669"/>
    <property type="project" value="UniProtKB-UniRule"/>
</dbReference>
<evidence type="ECO:0000256" key="5">
    <source>
        <dbReference type="PIRNR" id="PIRNR017901"/>
    </source>
</evidence>
<reference evidence="6 7" key="1">
    <citation type="submission" date="2018-08" db="EMBL/GenBank/DDBJ databases">
        <title>A genome reference for cultivated species of the human gut microbiota.</title>
        <authorList>
            <person name="Zou Y."/>
            <person name="Xue W."/>
            <person name="Luo G."/>
        </authorList>
    </citation>
    <scope>NUCLEOTIDE SEQUENCE [LARGE SCALE GENOMIC DNA]</scope>
    <source>
        <strain evidence="6 7">AM25-6</strain>
    </source>
</reference>
<dbReference type="PANTHER" id="PTHR34378">
    <property type="entry name" value="GLUTAMATE--CYSTEINE LIGASE, CHLOROPLASTIC"/>
    <property type="match status" value="1"/>
</dbReference>
<comment type="function">
    <text evidence="5">Catalyzes the synthesis of gamma-glutamylcysteine (gamma-GC).</text>
</comment>
<evidence type="ECO:0000313" key="7">
    <source>
        <dbReference type="Proteomes" id="UP000261212"/>
    </source>
</evidence>
<keyword evidence="3 5" id="KW-0067">ATP-binding</keyword>
<name>A0A3E3E306_9FIRM</name>
<accession>A0A3E3E306</accession>
<dbReference type="PIRSF" id="PIRSF017901">
    <property type="entry name" value="GCL"/>
    <property type="match status" value="1"/>
</dbReference>
<dbReference type="GO" id="GO:0004357">
    <property type="term" value="F:glutamate-cysteine ligase activity"/>
    <property type="evidence" value="ECO:0007669"/>
    <property type="project" value="UniProtKB-UniRule"/>
</dbReference>
<sequence>MDYYDINLNKLVDYFKSGIKEEKDKSLGLELEHFIVRADTMESVDYYEENGIRDILKLLSPYFEKEIYKDGNLIGLVKDKSNITLEPASQLEISIGPFIDTLDILEEYNYFLLKIKPILKKFNYKMIYAGYQPKSKVDELNLIPKKRYEYMLDYFSKVGSHGKNMMKGSASAQVSVDYFSEEDFKNKFRLANILSPVISFMTDNTNIFEGRHYDKNCVRIKIWNDVDPERSMIVKDALNKDFGFKEYSEYILNSPAILIEDKNGNSVYTRNKKIKDIYCDRELNKKDTEHLISMFFPDVRLKNYVEIRMADCLPIDYALSYASIIKGIFYSEEAISLLLDKFKDIKDNDVIKAKGEVVNKGYDAKVYGFEIKDLLLSLIELAKDNLCHEEKDRVSLFYDLVKREKTLKILKDERGE</sequence>
<dbReference type="SUPFAM" id="SSF55931">
    <property type="entry name" value="Glutamine synthetase/guanido kinase"/>
    <property type="match status" value="1"/>
</dbReference>
<gene>
    <name evidence="6" type="ORF">DW687_02940</name>
</gene>
<proteinExistence type="inferred from homology"/>
<dbReference type="AlphaFoldDB" id="A0A3E3E306"/>
<comment type="similarity">
    <text evidence="5">Belongs to the glutamate--cysteine ligase type 2 family. EgtA subfamily.</text>
</comment>
<organism evidence="6 7">
    <name type="scientific">Anaerofustis stercorihominis</name>
    <dbReference type="NCBI Taxonomy" id="214853"/>
    <lineage>
        <taxon>Bacteria</taxon>
        <taxon>Bacillati</taxon>
        <taxon>Bacillota</taxon>
        <taxon>Clostridia</taxon>
        <taxon>Eubacteriales</taxon>
        <taxon>Eubacteriaceae</taxon>
        <taxon>Anaerofustis</taxon>
    </lineage>
</organism>
<comment type="catalytic activity">
    <reaction evidence="4 5">
        <text>L-cysteine + L-glutamate + ATP = gamma-L-glutamyl-L-cysteine + ADP + phosphate + H(+)</text>
        <dbReference type="Rhea" id="RHEA:13285"/>
        <dbReference type="ChEBI" id="CHEBI:15378"/>
        <dbReference type="ChEBI" id="CHEBI:29985"/>
        <dbReference type="ChEBI" id="CHEBI:30616"/>
        <dbReference type="ChEBI" id="CHEBI:35235"/>
        <dbReference type="ChEBI" id="CHEBI:43474"/>
        <dbReference type="ChEBI" id="CHEBI:58173"/>
        <dbReference type="ChEBI" id="CHEBI:456216"/>
        <dbReference type="EC" id="6.3.2.2"/>
    </reaction>
</comment>
<comment type="caution">
    <text evidence="6">The sequence shown here is derived from an EMBL/GenBank/DDBJ whole genome shotgun (WGS) entry which is preliminary data.</text>
</comment>
<dbReference type="InterPro" id="IPR014746">
    <property type="entry name" value="Gln_synth/guanido_kin_cat_dom"/>
</dbReference>
<dbReference type="EC" id="6.3.2.2" evidence="5"/>
<evidence type="ECO:0000256" key="2">
    <source>
        <dbReference type="ARBA" id="ARBA00022741"/>
    </source>
</evidence>
<dbReference type="GO" id="GO:0006750">
    <property type="term" value="P:glutathione biosynthetic process"/>
    <property type="evidence" value="ECO:0007669"/>
    <property type="project" value="UniProtKB-UniRule"/>
</dbReference>
<dbReference type="InterPro" id="IPR035434">
    <property type="entry name" value="GCL_bact_plant"/>
</dbReference>
<keyword evidence="1 5" id="KW-0436">Ligase</keyword>
<evidence type="ECO:0000256" key="3">
    <source>
        <dbReference type="ARBA" id="ARBA00022840"/>
    </source>
</evidence>
<dbReference type="Gene3D" id="3.30.590.20">
    <property type="match status" value="1"/>
</dbReference>
<evidence type="ECO:0000313" key="6">
    <source>
        <dbReference type="EMBL" id="RGD75298.1"/>
    </source>
</evidence>
<dbReference type="Pfam" id="PF04107">
    <property type="entry name" value="GCS2"/>
    <property type="match status" value="1"/>
</dbReference>
<evidence type="ECO:0000256" key="1">
    <source>
        <dbReference type="ARBA" id="ARBA00022598"/>
    </source>
</evidence>
<dbReference type="RefSeq" id="WP_117531499.1">
    <property type="nucleotide sequence ID" value="NZ_QUSM01000002.1"/>
</dbReference>
<protein>
    <recommendedName>
        <fullName evidence="5">Glutamate--cysteine ligase</fullName>
        <ecNumber evidence="5">6.3.2.2</ecNumber>
    </recommendedName>
</protein>
<dbReference type="InterPro" id="IPR006336">
    <property type="entry name" value="GCS2"/>
</dbReference>
<evidence type="ECO:0000256" key="4">
    <source>
        <dbReference type="ARBA" id="ARBA00048819"/>
    </source>
</evidence>
<keyword evidence="2 5" id="KW-0547">Nucleotide-binding</keyword>
<dbReference type="Proteomes" id="UP000261212">
    <property type="component" value="Unassembled WGS sequence"/>
</dbReference>
<dbReference type="PANTHER" id="PTHR34378:SF1">
    <property type="entry name" value="GLUTAMATE--CYSTEINE LIGASE, CHLOROPLASTIC"/>
    <property type="match status" value="1"/>
</dbReference>
<dbReference type="EMBL" id="QUSM01000002">
    <property type="protein sequence ID" value="RGD75298.1"/>
    <property type="molecule type" value="Genomic_DNA"/>
</dbReference>